<feature type="compositionally biased region" description="Polar residues" evidence="1">
    <location>
        <begin position="221"/>
        <end position="236"/>
    </location>
</feature>
<feature type="region of interest" description="Disordered" evidence="1">
    <location>
        <begin position="99"/>
        <end position="196"/>
    </location>
</feature>
<sequence length="315" mass="33518">MRSIFFLYILATLTAINASQDGTSSIHATAEPPAMKAHEDSPIYNRPRTYTSTAFSGHLDISVSHAAHNTHDDGPIVSSSFSHQHRTFAGSRISVGLTVDPSSKRATSPSLPSGPVPAGAGPPTSSQGMSSVSQEPSHDSLAAPKTPAPAVKRDGLLPLPIGSQPSSSPSSVHAYSERATEPSLDNSTPLPRGSQLSEPLVDAYSISGGAPFWKRQIRNADYSSNNKPSNSSTASGNEDDEAAAPSDQTESSKEKRNMYPVQGATRRSARAARGRFRTMQTAPVRPGYQDRRDRVVAMVSPSTMNQDVKEKALEH</sequence>
<evidence type="ECO:0000313" key="4">
    <source>
        <dbReference type="Proteomes" id="UP000297245"/>
    </source>
</evidence>
<dbReference type="AlphaFoldDB" id="A0A4S8M3N7"/>
<evidence type="ECO:0000256" key="2">
    <source>
        <dbReference type="SAM" id="SignalP"/>
    </source>
</evidence>
<reference evidence="3 4" key="1">
    <citation type="journal article" date="2019" name="Nat. Ecol. Evol.">
        <title>Megaphylogeny resolves global patterns of mushroom evolution.</title>
        <authorList>
            <person name="Varga T."/>
            <person name="Krizsan K."/>
            <person name="Foldi C."/>
            <person name="Dima B."/>
            <person name="Sanchez-Garcia M."/>
            <person name="Sanchez-Ramirez S."/>
            <person name="Szollosi G.J."/>
            <person name="Szarkandi J.G."/>
            <person name="Papp V."/>
            <person name="Albert L."/>
            <person name="Andreopoulos W."/>
            <person name="Angelini C."/>
            <person name="Antonin V."/>
            <person name="Barry K.W."/>
            <person name="Bougher N.L."/>
            <person name="Buchanan P."/>
            <person name="Buyck B."/>
            <person name="Bense V."/>
            <person name="Catcheside P."/>
            <person name="Chovatia M."/>
            <person name="Cooper J."/>
            <person name="Damon W."/>
            <person name="Desjardin D."/>
            <person name="Finy P."/>
            <person name="Geml J."/>
            <person name="Haridas S."/>
            <person name="Hughes K."/>
            <person name="Justo A."/>
            <person name="Karasinski D."/>
            <person name="Kautmanova I."/>
            <person name="Kiss B."/>
            <person name="Kocsube S."/>
            <person name="Kotiranta H."/>
            <person name="LaButti K.M."/>
            <person name="Lechner B.E."/>
            <person name="Liimatainen K."/>
            <person name="Lipzen A."/>
            <person name="Lukacs Z."/>
            <person name="Mihaltcheva S."/>
            <person name="Morgado L.N."/>
            <person name="Niskanen T."/>
            <person name="Noordeloos M.E."/>
            <person name="Ohm R.A."/>
            <person name="Ortiz-Santana B."/>
            <person name="Ovrebo C."/>
            <person name="Racz N."/>
            <person name="Riley R."/>
            <person name="Savchenko A."/>
            <person name="Shiryaev A."/>
            <person name="Soop K."/>
            <person name="Spirin V."/>
            <person name="Szebenyi C."/>
            <person name="Tomsovsky M."/>
            <person name="Tulloss R.E."/>
            <person name="Uehling J."/>
            <person name="Grigoriev I.V."/>
            <person name="Vagvolgyi C."/>
            <person name="Papp T."/>
            <person name="Martin F.M."/>
            <person name="Miettinen O."/>
            <person name="Hibbett D.S."/>
            <person name="Nagy L.G."/>
        </authorList>
    </citation>
    <scope>NUCLEOTIDE SEQUENCE [LARGE SCALE GENOMIC DNA]</scope>
    <source>
        <strain evidence="3 4">CBS 962.96</strain>
    </source>
</reference>
<feature type="region of interest" description="Disordered" evidence="1">
    <location>
        <begin position="221"/>
        <end position="292"/>
    </location>
</feature>
<feature type="compositionally biased region" description="Polar residues" evidence="1">
    <location>
        <begin position="183"/>
        <end position="196"/>
    </location>
</feature>
<proteinExistence type="predicted"/>
<dbReference type="Proteomes" id="UP000297245">
    <property type="component" value="Unassembled WGS sequence"/>
</dbReference>
<feature type="region of interest" description="Disordered" evidence="1">
    <location>
        <begin position="24"/>
        <end position="49"/>
    </location>
</feature>
<organism evidence="3 4">
    <name type="scientific">Dendrothele bispora (strain CBS 962.96)</name>
    <dbReference type="NCBI Taxonomy" id="1314807"/>
    <lineage>
        <taxon>Eukaryota</taxon>
        <taxon>Fungi</taxon>
        <taxon>Dikarya</taxon>
        <taxon>Basidiomycota</taxon>
        <taxon>Agaricomycotina</taxon>
        <taxon>Agaricomycetes</taxon>
        <taxon>Agaricomycetidae</taxon>
        <taxon>Agaricales</taxon>
        <taxon>Agaricales incertae sedis</taxon>
        <taxon>Dendrothele</taxon>
    </lineage>
</organism>
<feature type="chain" id="PRO_5020314211" evidence="2">
    <location>
        <begin position="19"/>
        <end position="315"/>
    </location>
</feature>
<keyword evidence="4" id="KW-1185">Reference proteome</keyword>
<keyword evidence="2" id="KW-0732">Signal</keyword>
<feature type="compositionally biased region" description="Low complexity" evidence="1">
    <location>
        <begin position="156"/>
        <end position="171"/>
    </location>
</feature>
<accession>A0A4S8M3N7</accession>
<gene>
    <name evidence="3" type="ORF">K435DRAFT_965844</name>
</gene>
<dbReference type="EMBL" id="ML179169">
    <property type="protein sequence ID" value="THU96774.1"/>
    <property type="molecule type" value="Genomic_DNA"/>
</dbReference>
<name>A0A4S8M3N7_DENBC</name>
<feature type="compositionally biased region" description="Low complexity" evidence="1">
    <location>
        <begin position="108"/>
        <end position="126"/>
    </location>
</feature>
<feature type="compositionally biased region" description="Basic residues" evidence="1">
    <location>
        <begin position="267"/>
        <end position="276"/>
    </location>
</feature>
<evidence type="ECO:0000256" key="1">
    <source>
        <dbReference type="SAM" id="MobiDB-lite"/>
    </source>
</evidence>
<protein>
    <submittedName>
        <fullName evidence="3">Uncharacterized protein</fullName>
    </submittedName>
</protein>
<evidence type="ECO:0000313" key="3">
    <source>
        <dbReference type="EMBL" id="THU96774.1"/>
    </source>
</evidence>
<feature type="signal peptide" evidence="2">
    <location>
        <begin position="1"/>
        <end position="18"/>
    </location>
</feature>